<feature type="transmembrane region" description="Helical" evidence="1">
    <location>
        <begin position="37"/>
        <end position="55"/>
    </location>
</feature>
<evidence type="ECO:0000313" key="2">
    <source>
        <dbReference type="EMBL" id="MBB4742545.1"/>
    </source>
</evidence>
<keyword evidence="1" id="KW-1133">Transmembrane helix</keyword>
<keyword evidence="1" id="KW-0812">Transmembrane</keyword>
<sequence length="274" mass="28562">MRLRLRHLTASGHVGLWGCALMTVASLVAFLGDPRTAACGLLFFGSGCAFMVSVWRREAITEATAGTTGLVLHLARHDLPGYRRMVAALTPLRGSRAAAALATLAACDRALDGLFLHARRRELDGLPSAGGTPPAPGGTPLGWALASLHPDGHVRAAAVAAMCRRPRVEFAPFLVERAVDHVGAVRAAALAGLRTMLADEAAWRPVAGSYRRVAGRRHAAALAGLLGAAGGGPALEPVCCRLQGVYCGIPFGPSCDFVDQQRLRRDAPGVSRAG</sequence>
<organism evidence="2 3">
    <name type="scientific">Actinoplanes octamycinicus</name>
    <dbReference type="NCBI Taxonomy" id="135948"/>
    <lineage>
        <taxon>Bacteria</taxon>
        <taxon>Bacillati</taxon>
        <taxon>Actinomycetota</taxon>
        <taxon>Actinomycetes</taxon>
        <taxon>Micromonosporales</taxon>
        <taxon>Micromonosporaceae</taxon>
        <taxon>Actinoplanes</taxon>
    </lineage>
</organism>
<proteinExistence type="predicted"/>
<keyword evidence="3" id="KW-1185">Reference proteome</keyword>
<reference evidence="2 3" key="1">
    <citation type="submission" date="2020-08" db="EMBL/GenBank/DDBJ databases">
        <title>Sequencing the genomes of 1000 actinobacteria strains.</title>
        <authorList>
            <person name="Klenk H.-P."/>
        </authorList>
    </citation>
    <scope>NUCLEOTIDE SEQUENCE [LARGE SCALE GENOMIC DNA]</scope>
    <source>
        <strain evidence="2 3">DSM 45809</strain>
    </source>
</reference>
<dbReference type="AlphaFoldDB" id="A0A7W7MA75"/>
<comment type="caution">
    <text evidence="2">The sequence shown here is derived from an EMBL/GenBank/DDBJ whole genome shotgun (WGS) entry which is preliminary data.</text>
</comment>
<evidence type="ECO:0000313" key="3">
    <source>
        <dbReference type="Proteomes" id="UP000546162"/>
    </source>
</evidence>
<name>A0A7W7MA75_9ACTN</name>
<feature type="transmembrane region" description="Helical" evidence="1">
    <location>
        <begin position="12"/>
        <end position="31"/>
    </location>
</feature>
<evidence type="ECO:0000256" key="1">
    <source>
        <dbReference type="SAM" id="Phobius"/>
    </source>
</evidence>
<protein>
    <recommendedName>
        <fullName evidence="4">HEAT repeat protein</fullName>
    </recommendedName>
</protein>
<dbReference type="Proteomes" id="UP000546162">
    <property type="component" value="Unassembled WGS sequence"/>
</dbReference>
<accession>A0A7W7MA75</accession>
<gene>
    <name evidence="2" type="ORF">BJY16_006004</name>
</gene>
<dbReference type="EMBL" id="JACHNB010000001">
    <property type="protein sequence ID" value="MBB4742545.1"/>
    <property type="molecule type" value="Genomic_DNA"/>
</dbReference>
<dbReference type="RefSeq" id="WP_185042895.1">
    <property type="nucleotide sequence ID" value="NZ_BAABFG010000005.1"/>
</dbReference>
<keyword evidence="1" id="KW-0472">Membrane</keyword>
<evidence type="ECO:0008006" key="4">
    <source>
        <dbReference type="Google" id="ProtNLM"/>
    </source>
</evidence>